<comment type="caution">
    <text evidence="2">The sequence shown here is derived from an EMBL/GenBank/DDBJ whole genome shotgun (WGS) entry which is preliminary data.</text>
</comment>
<proteinExistence type="predicted"/>
<reference evidence="2 3" key="1">
    <citation type="submission" date="2013-03" db="EMBL/GenBank/DDBJ databases">
        <title>Assembly of a new bacterial strain Brevibacillus borstelensis AK1.</title>
        <authorList>
            <person name="Rajan I."/>
            <person name="PoliReddy D."/>
            <person name="Sugumar T."/>
            <person name="Rathinam K."/>
            <person name="Alqarawi S."/>
            <person name="Khalil A.B."/>
            <person name="Sivakumar N."/>
        </authorList>
    </citation>
    <scope>NUCLEOTIDE SEQUENCE [LARGE SCALE GENOMIC DNA]</scope>
    <source>
        <strain evidence="2 3">AK1</strain>
    </source>
</reference>
<dbReference type="Proteomes" id="UP000012081">
    <property type="component" value="Unassembled WGS sequence"/>
</dbReference>
<keyword evidence="3" id="KW-1185">Reference proteome</keyword>
<organism evidence="2 3">
    <name type="scientific">Brevibacillus borstelensis AK1</name>
    <dbReference type="NCBI Taxonomy" id="1300222"/>
    <lineage>
        <taxon>Bacteria</taxon>
        <taxon>Bacillati</taxon>
        <taxon>Bacillota</taxon>
        <taxon>Bacilli</taxon>
        <taxon>Bacillales</taxon>
        <taxon>Paenibacillaceae</taxon>
        <taxon>Brevibacillus</taxon>
    </lineage>
</organism>
<dbReference type="EMBL" id="APBN01000004">
    <property type="protein sequence ID" value="EMT52469.1"/>
    <property type="molecule type" value="Genomic_DNA"/>
</dbReference>
<protein>
    <submittedName>
        <fullName evidence="2">Uncharacterized protein</fullName>
    </submittedName>
</protein>
<dbReference type="AlphaFoldDB" id="M8D875"/>
<evidence type="ECO:0000313" key="2">
    <source>
        <dbReference type="EMBL" id="EMT52469.1"/>
    </source>
</evidence>
<sequence>MGHHPGGMEKAEHAFSVQLLRNFLETATFGRGSAFGMEPASESPHAVSHRTCSRFLLFHLLHQSPSNRNKQNNVLPNETNKKAGTMHAANSMHA</sequence>
<feature type="compositionally biased region" description="Polar residues" evidence="1">
    <location>
        <begin position="66"/>
        <end position="78"/>
    </location>
</feature>
<accession>M8D875</accession>
<name>M8D875_9BACL</name>
<gene>
    <name evidence="2" type="ORF">I532_12469</name>
</gene>
<evidence type="ECO:0000313" key="3">
    <source>
        <dbReference type="Proteomes" id="UP000012081"/>
    </source>
</evidence>
<feature type="region of interest" description="Disordered" evidence="1">
    <location>
        <begin position="66"/>
        <end position="94"/>
    </location>
</feature>
<evidence type="ECO:0000256" key="1">
    <source>
        <dbReference type="SAM" id="MobiDB-lite"/>
    </source>
</evidence>